<dbReference type="KEGG" id="nik:F5I99_15130"/>
<keyword evidence="3" id="KW-1185">Reference proteome</keyword>
<organism evidence="2 3">
    <name type="scientific">Nitrincola iocasae</name>
    <dbReference type="NCBI Taxonomy" id="2614693"/>
    <lineage>
        <taxon>Bacteria</taxon>
        <taxon>Pseudomonadati</taxon>
        <taxon>Pseudomonadota</taxon>
        <taxon>Gammaproteobacteria</taxon>
        <taxon>Oceanospirillales</taxon>
        <taxon>Oceanospirillaceae</taxon>
        <taxon>Nitrincola</taxon>
    </lineage>
</organism>
<keyword evidence="1" id="KW-0732">Signal</keyword>
<dbReference type="Proteomes" id="UP000325606">
    <property type="component" value="Chromosome"/>
</dbReference>
<dbReference type="AlphaFoldDB" id="A0A5J6LHG6"/>
<feature type="chain" id="PRO_5023831684" evidence="1">
    <location>
        <begin position="21"/>
        <end position="163"/>
    </location>
</feature>
<accession>A0A5J6LHG6</accession>
<evidence type="ECO:0000313" key="2">
    <source>
        <dbReference type="EMBL" id="QEW07716.1"/>
    </source>
</evidence>
<protein>
    <submittedName>
        <fullName evidence="2">Uncharacterized protein</fullName>
    </submittedName>
</protein>
<evidence type="ECO:0000256" key="1">
    <source>
        <dbReference type="SAM" id="SignalP"/>
    </source>
</evidence>
<name>A0A5J6LHG6_9GAMM</name>
<evidence type="ECO:0000313" key="3">
    <source>
        <dbReference type="Proteomes" id="UP000325606"/>
    </source>
</evidence>
<reference evidence="2 3" key="1">
    <citation type="submission" date="2019-09" db="EMBL/GenBank/DDBJ databases">
        <title>Nitrincola iocasae sp. nov., a bacterium isolated from the sediment collected at a cold seep field in South China Sea.</title>
        <authorList>
            <person name="Zhang H."/>
            <person name="Wang H."/>
            <person name="Li C."/>
        </authorList>
    </citation>
    <scope>NUCLEOTIDE SEQUENCE [LARGE SCALE GENOMIC DNA]</scope>
    <source>
        <strain evidence="2 3">KXZD1103</strain>
    </source>
</reference>
<dbReference type="EMBL" id="CP044222">
    <property type="protein sequence ID" value="QEW07716.1"/>
    <property type="molecule type" value="Genomic_DNA"/>
</dbReference>
<gene>
    <name evidence="2" type="ORF">F5I99_15130</name>
</gene>
<proteinExistence type="predicted"/>
<feature type="signal peptide" evidence="1">
    <location>
        <begin position="1"/>
        <end position="20"/>
    </location>
</feature>
<dbReference type="RefSeq" id="WP_151057416.1">
    <property type="nucleotide sequence ID" value="NZ_CP044222.1"/>
</dbReference>
<sequence>MSTKYWIVSLLCLLPWQASAQNLPPGPQQPVQSQASVERISNELAALARTEIRAGNHKRFLLQQQGSSLEALPDSFIFDYPPAGTHGQIQQIFWNEPESLFALVNLGKQHQVLPGHLLRYSKRYPGHATLPGGVLMILQTFEQQSYAQILQANRVPAVNDPIE</sequence>